<dbReference type="AlphaFoldDB" id="A0AAV8D203"/>
<protein>
    <submittedName>
        <fullName evidence="7">Something about silencing protein 10</fullName>
    </submittedName>
</protein>
<feature type="compositionally biased region" description="Basic and acidic residues" evidence="5">
    <location>
        <begin position="23"/>
        <end position="32"/>
    </location>
</feature>
<keyword evidence="4" id="KW-0539">Nucleus</keyword>
<feature type="region of interest" description="Disordered" evidence="5">
    <location>
        <begin position="113"/>
        <end position="137"/>
    </location>
</feature>
<evidence type="ECO:0000256" key="5">
    <source>
        <dbReference type="SAM" id="MobiDB-lite"/>
    </source>
</evidence>
<evidence type="ECO:0000256" key="3">
    <source>
        <dbReference type="ARBA" id="ARBA00022553"/>
    </source>
</evidence>
<dbReference type="InterPro" id="IPR007146">
    <property type="entry name" value="Sas10/Utp3/C1D"/>
</dbReference>
<reference evidence="7" key="1">
    <citation type="submission" date="2022-08" db="EMBL/GenBank/DDBJ databases">
        <authorList>
            <person name="Marques A."/>
        </authorList>
    </citation>
    <scope>NUCLEOTIDE SEQUENCE</scope>
    <source>
        <strain evidence="7">RhyPub2mFocal</strain>
        <tissue evidence="7">Leaves</tissue>
    </source>
</reference>
<keyword evidence="3" id="KW-0597">Phosphoprotein</keyword>
<evidence type="ECO:0000256" key="1">
    <source>
        <dbReference type="ARBA" id="ARBA00004123"/>
    </source>
</evidence>
<evidence type="ECO:0000256" key="2">
    <source>
        <dbReference type="ARBA" id="ARBA00010979"/>
    </source>
</evidence>
<feature type="compositionally biased region" description="Acidic residues" evidence="5">
    <location>
        <begin position="117"/>
        <end position="129"/>
    </location>
</feature>
<feature type="region of interest" description="Disordered" evidence="5">
    <location>
        <begin position="592"/>
        <end position="622"/>
    </location>
</feature>
<feature type="compositionally biased region" description="Basic residues" evidence="5">
    <location>
        <begin position="592"/>
        <end position="621"/>
    </location>
</feature>
<gene>
    <name evidence="7" type="ORF">LUZ62_071112</name>
</gene>
<feature type="compositionally biased region" description="Acidic residues" evidence="5">
    <location>
        <begin position="531"/>
        <end position="540"/>
    </location>
</feature>
<dbReference type="Pfam" id="PF04000">
    <property type="entry name" value="Sas10_Utp3"/>
    <property type="match status" value="1"/>
</dbReference>
<accession>A0AAV8D203</accession>
<sequence length="650" mass="73846">MGKASKKRHLPQSQLKVTKKKRTKEEAFREADHSDDEIDEFHRHRDLIPLDVSQDESDDGDMEQPVFNFQDDDSDESLDDDNDYDDDDAEEGDTPPRGFAAKIVRQAKYLKQKFGGGEDEMDDDEDENDKGEVNKKSWGGRKNIYYKADTADDEIESSDEELRKGEEAEVLLIQRESAKSLSMADLGLQDSDVDESDSDKKTQGCLQDDKPKGTSKWHTIDASYEEIKKDVGALSKEEQMDVVFSSAPELIGLLSELNESVDQRKEIKGDDGKVNDVDYMGKAALDQSEAKEALLLMYCQAISSYLLLKSEGLSVRDHPIKGHLVEIKNMLQKLKEIEGRDSSPTEQTAHFSKKADTRKLGVAQVSQHQEKLPKLVSSDELEDKINQQQLVKETAIQNAKHKDQDVKIGSQSLEMLIIRANLEAKLRKKGVYNSKTKLKKSSSIKLTNGSFSSDDFDDEVQNAKSISKSKLSQLLASGDDDLPKRDDIGERRRKHELRVLGRIGVNKDNEDDGNHDDHNNNDDKEVHGDVPDDDDEASEDEFYKQAKKKRVEKLINRQQLNAAKQIVPSMDEAEQQADGKRHISYQMNKNKGLTRHRKKDLKNPRKKYRAKHSKWEKRRKSQVRDIRRASVLYGGESSGINPFVSHSVRF</sequence>
<comment type="similarity">
    <text evidence="2">Belongs to the SAS10 family.</text>
</comment>
<feature type="compositionally biased region" description="Basic and acidic residues" evidence="5">
    <location>
        <begin position="198"/>
        <end position="212"/>
    </location>
</feature>
<dbReference type="InterPro" id="IPR018972">
    <property type="entry name" value="Sas10_C_dom"/>
</dbReference>
<organism evidence="7 8">
    <name type="scientific">Rhynchospora pubera</name>
    <dbReference type="NCBI Taxonomy" id="906938"/>
    <lineage>
        <taxon>Eukaryota</taxon>
        <taxon>Viridiplantae</taxon>
        <taxon>Streptophyta</taxon>
        <taxon>Embryophyta</taxon>
        <taxon>Tracheophyta</taxon>
        <taxon>Spermatophyta</taxon>
        <taxon>Magnoliopsida</taxon>
        <taxon>Liliopsida</taxon>
        <taxon>Poales</taxon>
        <taxon>Cyperaceae</taxon>
        <taxon>Cyperoideae</taxon>
        <taxon>Rhynchosporeae</taxon>
        <taxon>Rhynchospora</taxon>
    </lineage>
</organism>
<evidence type="ECO:0000313" key="8">
    <source>
        <dbReference type="Proteomes" id="UP001140206"/>
    </source>
</evidence>
<dbReference type="Pfam" id="PF09368">
    <property type="entry name" value="Sas10"/>
    <property type="match status" value="1"/>
</dbReference>
<dbReference type="PANTHER" id="PTHR13237:SF8">
    <property type="entry name" value="SOMETHING ABOUT SILENCING PROTEIN 10"/>
    <property type="match status" value="1"/>
</dbReference>
<feature type="region of interest" description="Disordered" evidence="5">
    <location>
        <begin position="183"/>
        <end position="217"/>
    </location>
</feature>
<feature type="region of interest" description="Disordered" evidence="5">
    <location>
        <begin position="1"/>
        <end position="101"/>
    </location>
</feature>
<name>A0AAV8D203_9POAL</name>
<keyword evidence="8" id="KW-1185">Reference proteome</keyword>
<feature type="region of interest" description="Disordered" evidence="5">
    <location>
        <begin position="499"/>
        <end position="540"/>
    </location>
</feature>
<evidence type="ECO:0000256" key="4">
    <source>
        <dbReference type="ARBA" id="ARBA00023242"/>
    </source>
</evidence>
<feature type="compositionally biased region" description="Basic and acidic residues" evidence="5">
    <location>
        <begin position="515"/>
        <end position="530"/>
    </location>
</feature>
<dbReference type="GO" id="GO:0032040">
    <property type="term" value="C:small-subunit processome"/>
    <property type="evidence" value="ECO:0007669"/>
    <property type="project" value="TreeGrafter"/>
</dbReference>
<feature type="domain" description="Sas10 C-terminal" evidence="6">
    <location>
        <begin position="578"/>
        <end position="650"/>
    </location>
</feature>
<dbReference type="GO" id="GO:0000462">
    <property type="term" value="P:maturation of SSU-rRNA from tricistronic rRNA transcript (SSU-rRNA, 5.8S rRNA, LSU-rRNA)"/>
    <property type="evidence" value="ECO:0007669"/>
    <property type="project" value="TreeGrafter"/>
</dbReference>
<comment type="caution">
    <text evidence="7">The sequence shown here is derived from an EMBL/GenBank/DDBJ whole genome shotgun (WGS) entry which is preliminary data.</text>
</comment>
<feature type="compositionally biased region" description="Basic residues" evidence="5">
    <location>
        <begin position="1"/>
        <end position="10"/>
    </location>
</feature>
<dbReference type="Proteomes" id="UP001140206">
    <property type="component" value="Chromosome 4"/>
</dbReference>
<dbReference type="EMBL" id="JAMFTS010000004">
    <property type="protein sequence ID" value="KAJ4760737.1"/>
    <property type="molecule type" value="Genomic_DNA"/>
</dbReference>
<feature type="compositionally biased region" description="Acidic residues" evidence="5">
    <location>
        <begin position="53"/>
        <end position="62"/>
    </location>
</feature>
<evidence type="ECO:0000259" key="6">
    <source>
        <dbReference type="Pfam" id="PF09368"/>
    </source>
</evidence>
<evidence type="ECO:0000313" key="7">
    <source>
        <dbReference type="EMBL" id="KAJ4760737.1"/>
    </source>
</evidence>
<comment type="subcellular location">
    <subcellularLocation>
        <location evidence="1">Nucleus</location>
    </subcellularLocation>
</comment>
<dbReference type="PANTHER" id="PTHR13237">
    <property type="entry name" value="SOMETHING ABOUT SILENCING PROTEIN 10-RELATED"/>
    <property type="match status" value="1"/>
</dbReference>
<feature type="compositionally biased region" description="Acidic residues" evidence="5">
    <location>
        <begin position="70"/>
        <end position="93"/>
    </location>
</feature>
<proteinExistence type="inferred from homology"/>